<accession>A0A0J7M609</accession>
<dbReference type="AlphaFoldDB" id="A0A0J7M609"/>
<proteinExistence type="predicted"/>
<dbReference type="EMBL" id="LFBU01000001">
    <property type="protein sequence ID" value="KMQ76390.1"/>
    <property type="molecule type" value="Genomic_DNA"/>
</dbReference>
<organism evidence="1 2">
    <name type="scientific">Marinobacter subterrani</name>
    <dbReference type="NCBI Taxonomy" id="1658765"/>
    <lineage>
        <taxon>Bacteria</taxon>
        <taxon>Pseudomonadati</taxon>
        <taxon>Pseudomonadota</taxon>
        <taxon>Gammaproteobacteria</taxon>
        <taxon>Pseudomonadales</taxon>
        <taxon>Marinobacteraceae</taxon>
        <taxon>Marinobacter</taxon>
    </lineage>
</organism>
<dbReference type="PATRIC" id="fig|1658765.3.peg.2622"/>
<name>A0A0J7M609_9GAMM</name>
<dbReference type="RefSeq" id="WP_048496372.1">
    <property type="nucleotide sequence ID" value="NZ_LFBU01000001.1"/>
</dbReference>
<keyword evidence="2" id="KW-1185">Reference proteome</keyword>
<dbReference type="Proteomes" id="UP000036102">
    <property type="component" value="Unassembled WGS sequence"/>
</dbReference>
<protein>
    <submittedName>
        <fullName evidence="1">Uncharacterized protein</fullName>
    </submittedName>
</protein>
<evidence type="ECO:0000313" key="1">
    <source>
        <dbReference type="EMBL" id="KMQ76390.1"/>
    </source>
</evidence>
<reference evidence="1 2" key="1">
    <citation type="submission" date="2015-06" db="EMBL/GenBank/DDBJ databases">
        <title>Marinobacter subterrani, a genetically tractable neutrophilic iron-oxidizing strain isolated from the Soudan Iron Mine.</title>
        <authorList>
            <person name="Bonis B.M."/>
            <person name="Gralnick J.A."/>
        </authorList>
    </citation>
    <scope>NUCLEOTIDE SEQUENCE [LARGE SCALE GENOMIC DNA]</scope>
    <source>
        <strain evidence="1 2">JG233</strain>
    </source>
</reference>
<comment type="caution">
    <text evidence="1">The sequence shown here is derived from an EMBL/GenBank/DDBJ whole genome shotgun (WGS) entry which is preliminary data.</text>
</comment>
<gene>
    <name evidence="1" type="ORF">Msub_12603</name>
</gene>
<sequence length="100" mass="11199">MSLGNESNDAEYERAMVLYEAAVQMVVHGQERDSAIKTAESIYTQRMEAERSHQVQVDEQGSVVSYLNDSLNPSELESEHRDAVGGKYAELCFEEGLELV</sequence>
<evidence type="ECO:0000313" key="2">
    <source>
        <dbReference type="Proteomes" id="UP000036102"/>
    </source>
</evidence>
<dbReference type="STRING" id="1658765.Msub_12603"/>